<dbReference type="PANTHER" id="PTHR46507:SF4">
    <property type="entry name" value="SSX FAMILY MEMBER 2 INTERACTING PROTEIN"/>
    <property type="match status" value="1"/>
</dbReference>
<keyword evidence="5" id="KW-0130">Cell adhesion</keyword>
<name>A0A4P9XW77_9FUNG</name>
<dbReference type="EMBL" id="KZ992447">
    <property type="protein sequence ID" value="RKP10566.1"/>
    <property type="molecule type" value="Genomic_DNA"/>
</dbReference>
<keyword evidence="8" id="KW-0206">Cytoskeleton</keyword>
<proteinExistence type="inferred from homology"/>
<feature type="region of interest" description="Disordered" evidence="10">
    <location>
        <begin position="17"/>
        <end position="41"/>
    </location>
</feature>
<comment type="similarity">
    <text evidence="3">Belongs to the ADIP family.</text>
</comment>
<dbReference type="Pfam" id="PF11559">
    <property type="entry name" value="ADIP"/>
    <property type="match status" value="1"/>
</dbReference>
<dbReference type="Proteomes" id="UP000271241">
    <property type="component" value="Unassembled WGS sequence"/>
</dbReference>
<keyword evidence="4" id="KW-0963">Cytoplasm</keyword>
<dbReference type="GO" id="GO:0035735">
    <property type="term" value="P:intraciliary transport involved in cilium assembly"/>
    <property type="evidence" value="ECO:0007669"/>
    <property type="project" value="TreeGrafter"/>
</dbReference>
<evidence type="ECO:0000256" key="1">
    <source>
        <dbReference type="ARBA" id="ARBA00004282"/>
    </source>
</evidence>
<evidence type="ECO:0000256" key="7">
    <source>
        <dbReference type="ARBA" id="ARBA00023054"/>
    </source>
</evidence>
<keyword evidence="7 9" id="KW-0175">Coiled coil</keyword>
<feature type="coiled-coil region" evidence="9">
    <location>
        <begin position="430"/>
        <end position="485"/>
    </location>
</feature>
<dbReference type="GO" id="GO:0036064">
    <property type="term" value="C:ciliary basal body"/>
    <property type="evidence" value="ECO:0007669"/>
    <property type="project" value="TreeGrafter"/>
</dbReference>
<dbReference type="AlphaFoldDB" id="A0A4P9XW77"/>
<gene>
    <name evidence="11" type="ORF">THASP1DRAFT_27663</name>
</gene>
<dbReference type="PANTHER" id="PTHR46507">
    <property type="entry name" value="AFADIN- AND ALPHA-ACTININ-BINDING PROTEIN"/>
    <property type="match status" value="1"/>
</dbReference>
<evidence type="ECO:0000256" key="9">
    <source>
        <dbReference type="SAM" id="Coils"/>
    </source>
</evidence>
<protein>
    <submittedName>
        <fullName evidence="11">Afadin and alpha-actinin-binding-domain-containing protein</fullName>
    </submittedName>
</protein>
<feature type="compositionally biased region" description="Polar residues" evidence="10">
    <location>
        <begin position="216"/>
        <end position="233"/>
    </location>
</feature>
<feature type="region of interest" description="Disordered" evidence="10">
    <location>
        <begin position="503"/>
        <end position="540"/>
    </location>
</feature>
<organism evidence="11 12">
    <name type="scientific">Thamnocephalis sphaerospora</name>
    <dbReference type="NCBI Taxonomy" id="78915"/>
    <lineage>
        <taxon>Eukaryota</taxon>
        <taxon>Fungi</taxon>
        <taxon>Fungi incertae sedis</taxon>
        <taxon>Zoopagomycota</taxon>
        <taxon>Zoopagomycotina</taxon>
        <taxon>Zoopagomycetes</taxon>
        <taxon>Zoopagales</taxon>
        <taxon>Sigmoideomycetaceae</taxon>
        <taxon>Thamnocephalis</taxon>
    </lineage>
</organism>
<dbReference type="InterPro" id="IPR052300">
    <property type="entry name" value="Adhesion_Centrosome_assoc"/>
</dbReference>
<evidence type="ECO:0000256" key="5">
    <source>
        <dbReference type="ARBA" id="ARBA00022889"/>
    </source>
</evidence>
<evidence type="ECO:0000256" key="8">
    <source>
        <dbReference type="ARBA" id="ARBA00023212"/>
    </source>
</evidence>
<evidence type="ECO:0000313" key="12">
    <source>
        <dbReference type="Proteomes" id="UP000271241"/>
    </source>
</evidence>
<accession>A0A4P9XW77</accession>
<evidence type="ECO:0000256" key="3">
    <source>
        <dbReference type="ARBA" id="ARBA00009291"/>
    </source>
</evidence>
<dbReference type="OrthoDB" id="312015at2759"/>
<dbReference type="GO" id="GO:0007155">
    <property type="term" value="P:cell adhesion"/>
    <property type="evidence" value="ECO:0007669"/>
    <property type="project" value="UniProtKB-KW"/>
</dbReference>
<evidence type="ECO:0000256" key="6">
    <source>
        <dbReference type="ARBA" id="ARBA00022949"/>
    </source>
</evidence>
<evidence type="ECO:0000256" key="2">
    <source>
        <dbReference type="ARBA" id="ARBA00004300"/>
    </source>
</evidence>
<evidence type="ECO:0000256" key="10">
    <source>
        <dbReference type="SAM" id="MobiDB-lite"/>
    </source>
</evidence>
<keyword evidence="6" id="KW-0965">Cell junction</keyword>
<feature type="compositionally biased region" description="Polar residues" evidence="10">
    <location>
        <begin position="17"/>
        <end position="33"/>
    </location>
</feature>
<dbReference type="InterPro" id="IPR021622">
    <property type="entry name" value="Afadin/alpha-actinin-bd"/>
</dbReference>
<feature type="region of interest" description="Disordered" evidence="10">
    <location>
        <begin position="216"/>
        <end position="235"/>
    </location>
</feature>
<comment type="subcellular location">
    <subcellularLocation>
        <location evidence="1">Cell junction</location>
    </subcellularLocation>
    <subcellularLocation>
        <location evidence="2">Cytoplasm</location>
        <location evidence="2">Cytoskeleton</location>
        <location evidence="2">Microtubule organizing center</location>
        <location evidence="2">Centrosome</location>
    </subcellularLocation>
</comment>
<reference evidence="12" key="1">
    <citation type="journal article" date="2018" name="Nat. Microbiol.">
        <title>Leveraging single-cell genomics to expand the fungal tree of life.</title>
        <authorList>
            <person name="Ahrendt S.R."/>
            <person name="Quandt C.A."/>
            <person name="Ciobanu D."/>
            <person name="Clum A."/>
            <person name="Salamov A."/>
            <person name="Andreopoulos B."/>
            <person name="Cheng J.F."/>
            <person name="Woyke T."/>
            <person name="Pelin A."/>
            <person name="Henrissat B."/>
            <person name="Reynolds N.K."/>
            <person name="Benny G.L."/>
            <person name="Smith M.E."/>
            <person name="James T.Y."/>
            <person name="Grigoriev I.V."/>
        </authorList>
    </citation>
    <scope>NUCLEOTIDE SEQUENCE [LARGE SCALE GENOMIC DNA]</scope>
    <source>
        <strain evidence="12">RSA 1356</strain>
    </source>
</reference>
<evidence type="ECO:0000313" key="11">
    <source>
        <dbReference type="EMBL" id="RKP10566.1"/>
    </source>
</evidence>
<keyword evidence="12" id="KW-1185">Reference proteome</keyword>
<evidence type="ECO:0000256" key="4">
    <source>
        <dbReference type="ARBA" id="ARBA00022490"/>
    </source>
</evidence>
<sequence>MSDDGQLWSQNYYAASTPFQNNGHASRPSTSYGEQRMNGVGDIGYAERPDTMLDYDQEDDPGMYNGEGHVDPQAELAKFESMMQDLMQARQQTQDDSEYRDEMEDWYRRLNSDNDMLVTQMSKWKHQVESAERETGQLRARLDSMESNWRTEMEKHKNTKEELKTIKISLQQARSQYTYEVRKRDLEMGKLKEKTQKYITDRHKAGKVGLKLLNQLGETQRPGATTSRSSATKTQDDEFFKNLLQASREKESEFSRENENLRAVLRALYEEVASLLVTSAAAADNTMDEDAMVDDSASNSGVSIAGESVLTTGTAMRTAEQLARVDLPSAIIGGAVERDVREMVARLRQQWAGMTSQALAPIDAEVLASKEQALEDRDMTIIALRKQLDEHKYVIKEQEKLMEMALSPDVMGGGDISAMMGHSSMHDVTETELNERYQSLQRQQTELEEERRKFTEAAVKLGHDREQLRRERDAFEEEKRAAEMANILDDIPTPQWLKDTPARQAHGLRSRHALDTPVRPSGLSKNAFLYDDDDDDQPVGNAKLNIEEILRDAEE</sequence>
<feature type="coiled-coil region" evidence="9">
    <location>
        <begin position="76"/>
        <end position="176"/>
    </location>
</feature>